<sequence length="260" mass="28968">MYLDGIATNLDIVKSRPDQCCMTAGIHPYHATELESANNGSGLRELADRINATLQQQPGAIVAFGELGLDYDRTALAPKDVQVHAFKTQLDLTVKEGWDLPLFLHCRSAFDDFIEILEPYLPSLPRKGLVHSFVGTTEQLNKLLKLGLDISVNGFSFQSQHSLEMVRAMPLERLHLETDAPWGELKNTSELVLRYCKHAPSALQSKKKDKWDAACMVKERNESCMTPRVAFIVAALKGASVDEVANAAWENSNRLFRLST</sequence>
<feature type="binding site" evidence="5">
    <location>
        <position position="105"/>
    </location>
    <ligand>
        <name>a divalent metal cation</name>
        <dbReference type="ChEBI" id="CHEBI:60240"/>
        <label>2</label>
    </ligand>
</feature>
<reference evidence="6" key="1">
    <citation type="submission" date="2023-04" db="EMBL/GenBank/DDBJ databases">
        <title>Black Yeasts Isolated from many extreme environments.</title>
        <authorList>
            <person name="Coleine C."/>
            <person name="Stajich J.E."/>
            <person name="Selbmann L."/>
        </authorList>
    </citation>
    <scope>NUCLEOTIDE SEQUENCE</scope>
    <source>
        <strain evidence="6">CCFEE 5312</strain>
    </source>
</reference>
<proteinExistence type="inferred from homology"/>
<gene>
    <name evidence="6" type="ORF">LTR09_010052</name>
</gene>
<evidence type="ECO:0000313" key="7">
    <source>
        <dbReference type="Proteomes" id="UP001271007"/>
    </source>
</evidence>
<feature type="binding site" evidence="5">
    <location>
        <position position="66"/>
    </location>
    <ligand>
        <name>a divalent metal cation</name>
        <dbReference type="ChEBI" id="CHEBI:60240"/>
        <label>1</label>
    </ligand>
</feature>
<dbReference type="GO" id="GO:0005829">
    <property type="term" value="C:cytosol"/>
    <property type="evidence" value="ECO:0007669"/>
    <property type="project" value="TreeGrafter"/>
</dbReference>
<keyword evidence="4" id="KW-0378">Hydrolase</keyword>
<dbReference type="PANTHER" id="PTHR10060">
    <property type="entry name" value="TATD FAMILY DEOXYRIBONUCLEASE"/>
    <property type="match status" value="1"/>
</dbReference>
<protein>
    <submittedName>
        <fullName evidence="6">Uncharacterized protein</fullName>
    </submittedName>
</protein>
<dbReference type="Proteomes" id="UP001271007">
    <property type="component" value="Unassembled WGS sequence"/>
</dbReference>
<dbReference type="PIRSF" id="PIRSF005902">
    <property type="entry name" value="DNase_TatD"/>
    <property type="match status" value="1"/>
</dbReference>
<dbReference type="InterPro" id="IPR032466">
    <property type="entry name" value="Metal_Hydrolase"/>
</dbReference>
<keyword evidence="2" id="KW-0540">Nuclease</keyword>
<comment type="caution">
    <text evidence="6">The sequence shown here is derived from an EMBL/GenBank/DDBJ whole genome shotgun (WGS) entry which is preliminary data.</text>
</comment>
<evidence type="ECO:0000256" key="5">
    <source>
        <dbReference type="PIRSR" id="PIRSR005902-1"/>
    </source>
</evidence>
<dbReference type="CDD" id="cd01310">
    <property type="entry name" value="TatD_DNAse"/>
    <property type="match status" value="1"/>
</dbReference>
<evidence type="ECO:0000313" key="6">
    <source>
        <dbReference type="EMBL" id="KAK3048558.1"/>
    </source>
</evidence>
<dbReference type="AlphaFoldDB" id="A0AAJ0D843"/>
<name>A0AAJ0D843_9PEZI</name>
<dbReference type="InterPro" id="IPR050891">
    <property type="entry name" value="TatD-type_Hydrolase"/>
</dbReference>
<keyword evidence="3 5" id="KW-0479">Metal-binding</keyword>
<dbReference type="Gene3D" id="3.20.20.140">
    <property type="entry name" value="Metal-dependent hydrolases"/>
    <property type="match status" value="1"/>
</dbReference>
<dbReference type="InterPro" id="IPR001130">
    <property type="entry name" value="TatD-like"/>
</dbReference>
<evidence type="ECO:0000256" key="2">
    <source>
        <dbReference type="ARBA" id="ARBA00022722"/>
    </source>
</evidence>
<comment type="similarity">
    <text evidence="1">Belongs to the metallo-dependent hydrolases superfamily. TatD-type hydrolase family.</text>
</comment>
<dbReference type="GO" id="GO:0046872">
    <property type="term" value="F:metal ion binding"/>
    <property type="evidence" value="ECO:0007669"/>
    <property type="project" value="UniProtKB-KW"/>
</dbReference>
<dbReference type="SUPFAM" id="SSF51556">
    <property type="entry name" value="Metallo-dependent hydrolases"/>
    <property type="match status" value="1"/>
</dbReference>
<evidence type="ECO:0000256" key="4">
    <source>
        <dbReference type="ARBA" id="ARBA00022801"/>
    </source>
</evidence>
<dbReference type="InterPro" id="IPR018228">
    <property type="entry name" value="DNase_TatD-rel_CS"/>
</dbReference>
<dbReference type="GO" id="GO:0008296">
    <property type="term" value="F:3'-5'-DNA exonuclease activity"/>
    <property type="evidence" value="ECO:0007669"/>
    <property type="project" value="TreeGrafter"/>
</dbReference>
<dbReference type="PROSITE" id="PS01090">
    <property type="entry name" value="TATD_2"/>
    <property type="match status" value="1"/>
</dbReference>
<keyword evidence="7" id="KW-1185">Reference proteome</keyword>
<feature type="binding site" evidence="5">
    <location>
        <position position="131"/>
    </location>
    <ligand>
        <name>a divalent metal cation</name>
        <dbReference type="ChEBI" id="CHEBI:60240"/>
        <label>2</label>
    </ligand>
</feature>
<evidence type="ECO:0000256" key="1">
    <source>
        <dbReference type="ARBA" id="ARBA00009275"/>
    </source>
</evidence>
<organism evidence="6 7">
    <name type="scientific">Extremus antarcticus</name>
    <dbReference type="NCBI Taxonomy" id="702011"/>
    <lineage>
        <taxon>Eukaryota</taxon>
        <taxon>Fungi</taxon>
        <taxon>Dikarya</taxon>
        <taxon>Ascomycota</taxon>
        <taxon>Pezizomycotina</taxon>
        <taxon>Dothideomycetes</taxon>
        <taxon>Dothideomycetidae</taxon>
        <taxon>Mycosphaerellales</taxon>
        <taxon>Extremaceae</taxon>
        <taxon>Extremus</taxon>
    </lineage>
</organism>
<evidence type="ECO:0000256" key="3">
    <source>
        <dbReference type="ARBA" id="ARBA00022723"/>
    </source>
</evidence>
<dbReference type="EMBL" id="JAWDJX010000047">
    <property type="protein sequence ID" value="KAK3048558.1"/>
    <property type="molecule type" value="Genomic_DNA"/>
</dbReference>
<dbReference type="PANTHER" id="PTHR10060:SF15">
    <property type="entry name" value="DEOXYRIBONUCLEASE TATDN1"/>
    <property type="match status" value="1"/>
</dbReference>
<feature type="binding site" evidence="5">
    <location>
        <position position="179"/>
    </location>
    <ligand>
        <name>a divalent metal cation</name>
        <dbReference type="ChEBI" id="CHEBI:60240"/>
        <label>1</label>
    </ligand>
</feature>
<dbReference type="Pfam" id="PF01026">
    <property type="entry name" value="TatD_DNase"/>
    <property type="match status" value="1"/>
</dbReference>
<accession>A0AAJ0D843</accession>